<dbReference type="EMBL" id="JAACJM010000206">
    <property type="protein sequence ID" value="KAF5337788.1"/>
    <property type="molecule type" value="Genomic_DNA"/>
</dbReference>
<evidence type="ECO:0000313" key="5">
    <source>
        <dbReference type="Proteomes" id="UP000559256"/>
    </source>
</evidence>
<dbReference type="OrthoDB" id="2110130at2759"/>
<keyword evidence="2" id="KW-1133">Transmembrane helix</keyword>
<dbReference type="InterPro" id="IPR003439">
    <property type="entry name" value="ABC_transporter-like_ATP-bd"/>
</dbReference>
<evidence type="ECO:0000256" key="2">
    <source>
        <dbReference type="SAM" id="Phobius"/>
    </source>
</evidence>
<evidence type="ECO:0000313" key="4">
    <source>
        <dbReference type="EMBL" id="KAF5337788.1"/>
    </source>
</evidence>
<dbReference type="GO" id="GO:0005524">
    <property type="term" value="F:ATP binding"/>
    <property type="evidence" value="ECO:0007669"/>
    <property type="project" value="InterPro"/>
</dbReference>
<keyword evidence="1" id="KW-0677">Repeat</keyword>
<keyword evidence="2" id="KW-0812">Transmembrane</keyword>
<feature type="transmembrane region" description="Helical" evidence="2">
    <location>
        <begin position="241"/>
        <end position="266"/>
    </location>
</feature>
<dbReference type="Proteomes" id="UP000559256">
    <property type="component" value="Unassembled WGS sequence"/>
</dbReference>
<proteinExistence type="predicted"/>
<dbReference type="InterPro" id="IPR050611">
    <property type="entry name" value="ABCF"/>
</dbReference>
<comment type="caution">
    <text evidence="4">The sequence shown here is derived from an EMBL/GenBank/DDBJ whole genome shotgun (WGS) entry which is preliminary data.</text>
</comment>
<sequence length="343" mass="37241">MAALDYRLSGTTPTSPPSQIQTKILEKITPVPSFLSRYTPSYRFCSAFIIMGNERNLYQGLPTILSANGTGKSTLLNFITGVLQPVEGTISRHSALKLAKYSQHSSDQLPYDKSPIQYFQSLFAEKYPQKDVQAWRAQLGRFGLSGAHQTSVIRQLSDGLRNRVVFAQLAMDHPHILLLGPFSFSFRFVSSRFRIPFSGPQIPKYTRVPELAWGVNVNASVGVGLCVVSSSLSLSLSLRKLVSVLVLVLLLAVLIVWCGVMGTYGYDMVDDVSVGCQWSALVVVGTWSLSRHSLHLGAAIASGSFITVVVDVGVGGRWPLAFTGAAAIEKAKLFSKTAPKGKA</sequence>
<evidence type="ECO:0000256" key="1">
    <source>
        <dbReference type="ARBA" id="ARBA00022737"/>
    </source>
</evidence>
<feature type="transmembrane region" description="Helical" evidence="2">
    <location>
        <begin position="296"/>
        <end position="314"/>
    </location>
</feature>
<dbReference type="Gene3D" id="3.40.50.300">
    <property type="entry name" value="P-loop containing nucleotide triphosphate hydrolases"/>
    <property type="match status" value="1"/>
</dbReference>
<dbReference type="AlphaFoldDB" id="A0A8H5CA70"/>
<organism evidence="4 5">
    <name type="scientific">Tetrapyrgos nigripes</name>
    <dbReference type="NCBI Taxonomy" id="182062"/>
    <lineage>
        <taxon>Eukaryota</taxon>
        <taxon>Fungi</taxon>
        <taxon>Dikarya</taxon>
        <taxon>Basidiomycota</taxon>
        <taxon>Agaricomycotina</taxon>
        <taxon>Agaricomycetes</taxon>
        <taxon>Agaricomycetidae</taxon>
        <taxon>Agaricales</taxon>
        <taxon>Marasmiineae</taxon>
        <taxon>Marasmiaceae</taxon>
        <taxon>Tetrapyrgos</taxon>
    </lineage>
</organism>
<feature type="transmembrane region" description="Helical" evidence="2">
    <location>
        <begin position="211"/>
        <end position="234"/>
    </location>
</feature>
<reference evidence="4 5" key="1">
    <citation type="journal article" date="2020" name="ISME J.">
        <title>Uncovering the hidden diversity of litter-decomposition mechanisms in mushroom-forming fungi.</title>
        <authorList>
            <person name="Floudas D."/>
            <person name="Bentzer J."/>
            <person name="Ahren D."/>
            <person name="Johansson T."/>
            <person name="Persson P."/>
            <person name="Tunlid A."/>
        </authorList>
    </citation>
    <scope>NUCLEOTIDE SEQUENCE [LARGE SCALE GENOMIC DNA]</scope>
    <source>
        <strain evidence="4 5">CBS 291.85</strain>
    </source>
</reference>
<gene>
    <name evidence="4" type="ORF">D9758_016296</name>
</gene>
<dbReference type="PANTHER" id="PTHR19211">
    <property type="entry name" value="ATP-BINDING TRANSPORT PROTEIN-RELATED"/>
    <property type="match status" value="1"/>
</dbReference>
<name>A0A8H5CA70_9AGAR</name>
<keyword evidence="5" id="KW-1185">Reference proteome</keyword>
<accession>A0A8H5CA70</accession>
<keyword evidence="2" id="KW-0472">Membrane</keyword>
<evidence type="ECO:0000259" key="3">
    <source>
        <dbReference type="Pfam" id="PF00005"/>
    </source>
</evidence>
<dbReference type="GO" id="GO:0016887">
    <property type="term" value="F:ATP hydrolysis activity"/>
    <property type="evidence" value="ECO:0007669"/>
    <property type="project" value="InterPro"/>
</dbReference>
<protein>
    <recommendedName>
        <fullName evidence="3">ABC transporter domain-containing protein</fullName>
    </recommendedName>
</protein>
<dbReference type="Pfam" id="PF00005">
    <property type="entry name" value="ABC_tran"/>
    <property type="match status" value="1"/>
</dbReference>
<dbReference type="PANTHER" id="PTHR19211:SF15">
    <property type="entry name" value="ATP-BINDING CASSETTE SUB-FAMILY F MEMBER 2"/>
    <property type="match status" value="1"/>
</dbReference>
<feature type="domain" description="ABC transporter" evidence="3">
    <location>
        <begin position="64"/>
        <end position="179"/>
    </location>
</feature>
<dbReference type="InterPro" id="IPR027417">
    <property type="entry name" value="P-loop_NTPase"/>
</dbReference>
<dbReference type="SUPFAM" id="SSF52540">
    <property type="entry name" value="P-loop containing nucleoside triphosphate hydrolases"/>
    <property type="match status" value="1"/>
</dbReference>